<evidence type="ECO:0000256" key="3">
    <source>
        <dbReference type="ARBA" id="ARBA00022801"/>
    </source>
</evidence>
<dbReference type="RefSeq" id="WP_186950002.1">
    <property type="nucleotide sequence ID" value="NZ_JACOGF010000016.1"/>
</dbReference>
<organism evidence="11 12">
    <name type="scientific">Undibacterium hunanense</name>
    <dbReference type="NCBI Taxonomy" id="2762292"/>
    <lineage>
        <taxon>Bacteria</taxon>
        <taxon>Pseudomonadati</taxon>
        <taxon>Pseudomonadota</taxon>
        <taxon>Betaproteobacteria</taxon>
        <taxon>Burkholderiales</taxon>
        <taxon>Oxalobacteraceae</taxon>
        <taxon>Undibacterium</taxon>
    </lineage>
</organism>
<evidence type="ECO:0000256" key="6">
    <source>
        <dbReference type="ARBA" id="ARBA00023316"/>
    </source>
</evidence>
<evidence type="ECO:0000313" key="12">
    <source>
        <dbReference type="Proteomes" id="UP000650424"/>
    </source>
</evidence>
<name>A0ABR6ZX64_9BURK</name>
<keyword evidence="8" id="KW-0812">Transmembrane</keyword>
<comment type="caution">
    <text evidence="11">The sequence shown here is derived from an EMBL/GenBank/DDBJ whole genome shotgun (WGS) entry which is preliminary data.</text>
</comment>
<dbReference type="Pfam" id="PF05569">
    <property type="entry name" value="Peptidase_M56"/>
    <property type="match status" value="1"/>
</dbReference>
<keyword evidence="2" id="KW-0732">Signal</keyword>
<evidence type="ECO:0000256" key="2">
    <source>
        <dbReference type="ARBA" id="ARBA00022729"/>
    </source>
</evidence>
<dbReference type="SUPFAM" id="SSF56601">
    <property type="entry name" value="beta-lactamase/transpeptidase-like"/>
    <property type="match status" value="1"/>
</dbReference>
<protein>
    <submittedName>
        <fullName evidence="11">Serine hydrolase</fullName>
    </submittedName>
</protein>
<dbReference type="InterPro" id="IPR008756">
    <property type="entry name" value="Peptidase_M56"/>
</dbReference>
<feature type="transmembrane region" description="Helical" evidence="8">
    <location>
        <begin position="43"/>
        <end position="64"/>
    </location>
</feature>
<evidence type="ECO:0000313" key="11">
    <source>
        <dbReference type="EMBL" id="MBC3920449.1"/>
    </source>
</evidence>
<evidence type="ECO:0000259" key="10">
    <source>
        <dbReference type="Pfam" id="PF05569"/>
    </source>
</evidence>
<dbReference type="InterPro" id="IPR052173">
    <property type="entry name" value="Beta-lactam_resp_regulator"/>
</dbReference>
<dbReference type="Gene3D" id="3.30.2010.10">
    <property type="entry name" value="Metalloproteases ('zincins'), catalytic domain"/>
    <property type="match status" value="1"/>
</dbReference>
<feature type="domain" description="Peptidase S11 D-alanyl-D-alanine carboxypeptidase A N-terminal" evidence="9">
    <location>
        <begin position="366"/>
        <end position="593"/>
    </location>
</feature>
<feature type="domain" description="Peptidase M56" evidence="10">
    <location>
        <begin position="52"/>
        <end position="266"/>
    </location>
</feature>
<dbReference type="InterPro" id="IPR001967">
    <property type="entry name" value="Peptidase_S11_N"/>
</dbReference>
<feature type="transmembrane region" description="Helical" evidence="8">
    <location>
        <begin position="106"/>
        <end position="133"/>
    </location>
</feature>
<evidence type="ECO:0000256" key="5">
    <source>
        <dbReference type="ARBA" id="ARBA00022984"/>
    </source>
</evidence>
<keyword evidence="5" id="KW-0573">Peptidoglycan synthesis</keyword>
<sequence>MMTAHTLAELLGWPLLHFVWQGALIASVSAILLAICRNARPQLRYLIACSAMLLCLLWPALGVFQQWQSPQAMSLEAAMQLAANSALPLDLVWVRESALAAHIESYLPLIVVIWSTGVALMMVRLGLGLLWVYRLGRHLPQPQQDLLLQYRQWQARTGQMAQQLGIARRVQLQFQQQLVSPITYGCFRPVILMPASLLSGMPYDMIEALLAHELGHIKRWDYIVNLLQNLVLAMLFYHPAVWWLSKRIDAERELIADDLAISAVGQSRPLARALQWLDKLQISAQPQPAMAAHGGDLLSRIKRLIRPDAQPWHWKMAAPVLGIGMALVLLLQTQLISSAEAVPQSIDREQPVTQMATSTQAASQQRTAYVQTQSEHVLVMDEQSGKVLLSKNADSMVPIASLSKLMTAMLTLDAGLDKNEAITISKEDMAVYQSGQVKLKQGMTLSRQNLLELALIPSSNIAAKALSRTYPGGDVAFAAALQQKIASLNLQQTHLEEATGTSSKNRASATDMARIVKAAAAYPELRRLTSSSEGVVTIAGKTQEYQSTNLLTSNKDWGISLSKTGYSKAAGRCLVMRTVVAGKPVIMVLLNAKNVDVRNDDVHHIRAMLDPAPSS</sequence>
<gene>
    <name evidence="11" type="ORF">H8L32_23500</name>
</gene>
<evidence type="ECO:0000256" key="7">
    <source>
        <dbReference type="RuleBase" id="RU004016"/>
    </source>
</evidence>
<evidence type="ECO:0000256" key="1">
    <source>
        <dbReference type="ARBA" id="ARBA00007164"/>
    </source>
</evidence>
<keyword evidence="4" id="KW-0133">Cell shape</keyword>
<comment type="similarity">
    <text evidence="1 7">Belongs to the peptidase S11 family.</text>
</comment>
<dbReference type="EMBL" id="JACOGF010000016">
    <property type="protein sequence ID" value="MBC3920449.1"/>
    <property type="molecule type" value="Genomic_DNA"/>
</dbReference>
<dbReference type="PANTHER" id="PTHR34978:SF3">
    <property type="entry name" value="SLR0241 PROTEIN"/>
    <property type="match status" value="1"/>
</dbReference>
<dbReference type="GO" id="GO:0016787">
    <property type="term" value="F:hydrolase activity"/>
    <property type="evidence" value="ECO:0007669"/>
    <property type="project" value="UniProtKB-KW"/>
</dbReference>
<dbReference type="CDD" id="cd07341">
    <property type="entry name" value="M56_BlaR1_MecR1_like"/>
    <property type="match status" value="1"/>
</dbReference>
<keyword evidence="12" id="KW-1185">Reference proteome</keyword>
<dbReference type="Gene3D" id="3.40.710.10">
    <property type="entry name" value="DD-peptidase/beta-lactamase superfamily"/>
    <property type="match status" value="1"/>
</dbReference>
<keyword evidence="3 11" id="KW-0378">Hydrolase</keyword>
<keyword evidence="8" id="KW-1133">Transmembrane helix</keyword>
<evidence type="ECO:0000256" key="4">
    <source>
        <dbReference type="ARBA" id="ARBA00022960"/>
    </source>
</evidence>
<keyword evidence="6" id="KW-0961">Cell wall biogenesis/degradation</keyword>
<evidence type="ECO:0000259" key="9">
    <source>
        <dbReference type="Pfam" id="PF00768"/>
    </source>
</evidence>
<dbReference type="InterPro" id="IPR018044">
    <property type="entry name" value="Peptidase_S11"/>
</dbReference>
<feature type="transmembrane region" description="Helical" evidence="8">
    <location>
        <begin position="222"/>
        <end position="244"/>
    </location>
</feature>
<dbReference type="PRINTS" id="PR00725">
    <property type="entry name" value="DADACBPTASE1"/>
</dbReference>
<dbReference type="Proteomes" id="UP000650424">
    <property type="component" value="Unassembled WGS sequence"/>
</dbReference>
<proteinExistence type="inferred from homology"/>
<reference evidence="11 12" key="1">
    <citation type="submission" date="2020-08" db="EMBL/GenBank/DDBJ databases">
        <title>Novel species isolated from subtropical streams in China.</title>
        <authorList>
            <person name="Lu H."/>
        </authorList>
    </citation>
    <scope>NUCLEOTIDE SEQUENCE [LARGE SCALE GENOMIC DNA]</scope>
    <source>
        <strain evidence="11 12">CY18W</strain>
    </source>
</reference>
<accession>A0ABR6ZX64</accession>
<dbReference type="InterPro" id="IPR012338">
    <property type="entry name" value="Beta-lactam/transpept-like"/>
</dbReference>
<keyword evidence="8" id="KW-0472">Membrane</keyword>
<dbReference type="Pfam" id="PF00768">
    <property type="entry name" value="Peptidase_S11"/>
    <property type="match status" value="1"/>
</dbReference>
<feature type="transmembrane region" description="Helical" evidence="8">
    <location>
        <begin position="15"/>
        <end position="36"/>
    </location>
</feature>
<evidence type="ECO:0000256" key="8">
    <source>
        <dbReference type="SAM" id="Phobius"/>
    </source>
</evidence>
<dbReference type="PANTHER" id="PTHR34978">
    <property type="entry name" value="POSSIBLE SENSOR-TRANSDUCER PROTEIN BLAR"/>
    <property type="match status" value="1"/>
</dbReference>